<protein>
    <submittedName>
        <fullName evidence="3">ARID domain-containing protein</fullName>
    </submittedName>
</protein>
<feature type="compositionally biased region" description="Low complexity" evidence="1">
    <location>
        <begin position="1124"/>
        <end position="1138"/>
    </location>
</feature>
<feature type="compositionally biased region" description="Low complexity" evidence="1">
    <location>
        <begin position="230"/>
        <end position="249"/>
    </location>
</feature>
<sequence>MADRYNLLPNSFPPGMHQPQMGQNHLQQENHNQLPAFPDQGPMWQQMQQMQNQFRQPSSQMDPHVNPQVAELMRNQLARQGQQQQQQQQAQQQFSLQQMNPANPQAFLDPSNQQPQPSQSHPGFQNMGMSNPSLNNRNAMLQAFQQPNNPAAHRQLELMGLAHNQQPQNGPIHFANRMQHQALNGSSPPGGMGQPQQQPGPETFLSPSMQNAEAMRRPSPSHPSAPSQPGPSMNSMPPNLPNGMPAGMPNGPPPQVSRASFVALTERATNLKNIITNQESQLVSLTSQRTRIGDASFMDKVRTVSADLKNRKEHYARLVNFLHQIQAQLQANGQLNPMGNNNMPLPPQPTPGQPWMQAGPSSQPQQQFNQNGQPTNGQQGGPQGIHPGQNGHMPNHPAVPPRSGPTPQQFLGNPGAPNQPFQNQEGRHFPPIPPLEKGRFDNVYKSWCAQRNIIHNPRMMSIETRPLDLYDLHVQVMAEGGAAIVASKDLWAVIGGRMGFVQFTATDTEPAKSGPGVAQHLAHAYKEYLAAFDNVYVNTVLESRRKNDAITAAAAAAQRPMGMGGPSQPGIRPGGISDPSQMQMVMAYANIPLPELRRRGIPEQLIQFIENNRATLLSQQREALAFRSQVMRSDPARNPMQPGQPPFGGPQPVPGLNSGMIPPGQPFGGGMNHPGVPHNAMEGQGLHPMLARPSRENVQAAMAYISKLKTDYSAERMLANVPAIDVPVEQRMEYNTVLEQLHRACVDLDHKLPMVYAVLKKEDVVRRLVIIVQTAIQQRAMISSGSTRFLVTLDTLRTMLQQVQHMIESFATILTGLMGKGGPMGMPRPPTNHPVPPQQPNQPNLPPSVPPQPNNNALPPQAPPNRAVPLQAPPRKRPPTAGPSAPSPTPPPAASSSPAPVHNAPTPRDMSSPQAPKSPKTKPKAKPAPKRKASTASKAAPPVPPPEPATAPTTAPSPAGSNKRPREEEPSPPQMHHPSPGQSVANEPSPPKRPKTEWEGPPSEAMKEREQQVANVKTEDDGAAFLEQMTELFKMAAGNDEQNTLHSNLSETLDSIFKGFGASTDDSAGGSMASLGLGSDGGLSQDGGPPPQMDEFVEFFDFSSFGTLDEDDAGSKAVTPDLISSSSTNPSPESNNSEVDAAHQALPSDVKSEDFADHLRLGVFKEVDGGESAYYQSGQWKWDGPMQSLDQPWAIFNS</sequence>
<feature type="region of interest" description="Disordered" evidence="1">
    <location>
        <begin position="1"/>
        <end position="25"/>
    </location>
</feature>
<dbReference type="SMART" id="SM01014">
    <property type="entry name" value="ARID"/>
    <property type="match status" value="1"/>
</dbReference>
<reference evidence="3 4" key="1">
    <citation type="journal article" date="2024" name="J Genomics">
        <title>Draft genome sequencing and assembly of Favolaschia claudopus CIRM-BRFM 2984 isolated from oak limbs.</title>
        <authorList>
            <person name="Navarro D."/>
            <person name="Drula E."/>
            <person name="Chaduli D."/>
            <person name="Cazenave R."/>
            <person name="Ahrendt S."/>
            <person name="Wang J."/>
            <person name="Lipzen A."/>
            <person name="Daum C."/>
            <person name="Barry K."/>
            <person name="Grigoriev I.V."/>
            <person name="Favel A."/>
            <person name="Rosso M.N."/>
            <person name="Martin F."/>
        </authorList>
    </citation>
    <scope>NUCLEOTIDE SEQUENCE [LARGE SCALE GENOMIC DNA]</scope>
    <source>
        <strain evidence="3 4">CIRM-BRFM 2984</strain>
    </source>
</reference>
<dbReference type="SUPFAM" id="SSF46774">
    <property type="entry name" value="ARID-like"/>
    <property type="match status" value="1"/>
</dbReference>
<dbReference type="SMART" id="SM00501">
    <property type="entry name" value="BRIGHT"/>
    <property type="match status" value="1"/>
</dbReference>
<evidence type="ECO:0000313" key="4">
    <source>
        <dbReference type="Proteomes" id="UP001362999"/>
    </source>
</evidence>
<feature type="region of interest" description="Disordered" evidence="1">
    <location>
        <begin position="821"/>
        <end position="1021"/>
    </location>
</feature>
<proteinExistence type="predicted"/>
<name>A0AAW0C1T4_9AGAR</name>
<organism evidence="3 4">
    <name type="scientific">Favolaschia claudopus</name>
    <dbReference type="NCBI Taxonomy" id="2862362"/>
    <lineage>
        <taxon>Eukaryota</taxon>
        <taxon>Fungi</taxon>
        <taxon>Dikarya</taxon>
        <taxon>Basidiomycota</taxon>
        <taxon>Agaricomycotina</taxon>
        <taxon>Agaricomycetes</taxon>
        <taxon>Agaricomycetidae</taxon>
        <taxon>Agaricales</taxon>
        <taxon>Marasmiineae</taxon>
        <taxon>Mycenaceae</taxon>
        <taxon>Favolaschia</taxon>
    </lineage>
</organism>
<feature type="compositionally biased region" description="Low complexity" evidence="1">
    <location>
        <begin position="110"/>
        <end position="122"/>
    </location>
</feature>
<evidence type="ECO:0000313" key="3">
    <source>
        <dbReference type="EMBL" id="KAK7032988.1"/>
    </source>
</evidence>
<feature type="compositionally biased region" description="Basic residues" evidence="1">
    <location>
        <begin position="919"/>
        <end position="933"/>
    </location>
</feature>
<feature type="compositionally biased region" description="Low complexity" evidence="1">
    <location>
        <begin position="950"/>
        <end position="959"/>
    </location>
</feature>
<dbReference type="InterPro" id="IPR001606">
    <property type="entry name" value="ARID_dom"/>
</dbReference>
<dbReference type="GO" id="GO:0003677">
    <property type="term" value="F:DNA binding"/>
    <property type="evidence" value="ECO:0007669"/>
    <property type="project" value="InterPro"/>
</dbReference>
<feature type="region of interest" description="Disordered" evidence="1">
    <location>
        <begin position="181"/>
        <end position="257"/>
    </location>
</feature>
<feature type="compositionally biased region" description="Low complexity" evidence="1">
    <location>
        <begin position="353"/>
        <end position="377"/>
    </location>
</feature>
<feature type="region of interest" description="Disordered" evidence="1">
    <location>
        <begin position="102"/>
        <end position="135"/>
    </location>
</feature>
<gene>
    <name evidence="3" type="ORF">R3P38DRAFT_2920004</name>
</gene>
<feature type="compositionally biased region" description="Low complexity" evidence="1">
    <location>
        <begin position="333"/>
        <end position="343"/>
    </location>
</feature>
<accession>A0AAW0C1T4</accession>
<dbReference type="Gene3D" id="1.10.150.60">
    <property type="entry name" value="ARID DNA-binding domain"/>
    <property type="match status" value="1"/>
</dbReference>
<feature type="compositionally biased region" description="Pro residues" evidence="1">
    <location>
        <begin position="826"/>
        <end position="853"/>
    </location>
</feature>
<feature type="domain" description="ARID" evidence="2">
    <location>
        <begin position="434"/>
        <end position="537"/>
    </location>
</feature>
<feature type="region of interest" description="Disordered" evidence="1">
    <location>
        <begin position="333"/>
        <end position="429"/>
    </location>
</feature>
<dbReference type="Proteomes" id="UP001362999">
    <property type="component" value="Unassembled WGS sequence"/>
</dbReference>
<feature type="region of interest" description="Disordered" evidence="1">
    <location>
        <begin position="1061"/>
        <end position="1096"/>
    </location>
</feature>
<dbReference type="CDD" id="cd16100">
    <property type="entry name" value="ARID"/>
    <property type="match status" value="1"/>
</dbReference>
<dbReference type="PROSITE" id="PS51011">
    <property type="entry name" value="ARID"/>
    <property type="match status" value="1"/>
</dbReference>
<dbReference type="AlphaFoldDB" id="A0AAW0C1T4"/>
<feature type="region of interest" description="Disordered" evidence="1">
    <location>
        <begin position="77"/>
        <end position="96"/>
    </location>
</feature>
<feature type="compositionally biased region" description="Pro residues" evidence="1">
    <location>
        <begin position="220"/>
        <end position="229"/>
    </location>
</feature>
<dbReference type="EMBL" id="JAWWNJ010000023">
    <property type="protein sequence ID" value="KAK7032988.1"/>
    <property type="molecule type" value="Genomic_DNA"/>
</dbReference>
<feature type="compositionally biased region" description="Low complexity" evidence="1">
    <location>
        <begin position="1065"/>
        <end position="1077"/>
    </location>
</feature>
<feature type="region of interest" description="Disordered" evidence="1">
    <location>
        <begin position="1108"/>
        <end position="1150"/>
    </location>
</feature>
<evidence type="ECO:0000256" key="1">
    <source>
        <dbReference type="SAM" id="MobiDB-lite"/>
    </source>
</evidence>
<keyword evidence="4" id="KW-1185">Reference proteome</keyword>
<dbReference type="Pfam" id="PF01388">
    <property type="entry name" value="ARID"/>
    <property type="match status" value="1"/>
</dbReference>
<dbReference type="InterPro" id="IPR036431">
    <property type="entry name" value="ARID_dom_sf"/>
</dbReference>
<comment type="caution">
    <text evidence="3">The sequence shown here is derived from an EMBL/GenBank/DDBJ whole genome shotgun (WGS) entry which is preliminary data.</text>
</comment>
<evidence type="ECO:0000259" key="2">
    <source>
        <dbReference type="PROSITE" id="PS51011"/>
    </source>
</evidence>